<dbReference type="CDD" id="cd00086">
    <property type="entry name" value="homeodomain"/>
    <property type="match status" value="1"/>
</dbReference>
<dbReference type="SUPFAM" id="SSF46689">
    <property type="entry name" value="Homeodomain-like"/>
    <property type="match status" value="1"/>
</dbReference>
<feature type="compositionally biased region" description="Polar residues" evidence="7">
    <location>
        <begin position="479"/>
        <end position="491"/>
    </location>
</feature>
<dbReference type="InterPro" id="IPR050453">
    <property type="entry name" value="LIM_Homeobox_TF"/>
</dbReference>
<feature type="compositionally biased region" description="Polar residues" evidence="7">
    <location>
        <begin position="283"/>
        <end position="295"/>
    </location>
</feature>
<gene>
    <name evidence="9" type="primary">BQ5605_C002g01717</name>
    <name evidence="9" type="ORF">BQ5605_C002G01717</name>
</gene>
<dbReference type="PROSITE" id="PS50071">
    <property type="entry name" value="HOMEOBOX_2"/>
    <property type="match status" value="1"/>
</dbReference>
<dbReference type="InterPro" id="IPR001356">
    <property type="entry name" value="HD"/>
</dbReference>
<protein>
    <submittedName>
        <fullName evidence="9">BQ5605_C002g01717 protein</fullName>
    </submittedName>
</protein>
<evidence type="ECO:0000256" key="7">
    <source>
        <dbReference type="SAM" id="MobiDB-lite"/>
    </source>
</evidence>
<dbReference type="AlphaFoldDB" id="A0A2X0MUC3"/>
<feature type="compositionally biased region" description="Low complexity" evidence="7">
    <location>
        <begin position="241"/>
        <end position="272"/>
    </location>
</feature>
<dbReference type="EMBL" id="FQNC01000041">
    <property type="protein sequence ID" value="SGY35029.1"/>
    <property type="molecule type" value="Genomic_DNA"/>
</dbReference>
<evidence type="ECO:0000256" key="2">
    <source>
        <dbReference type="ARBA" id="ARBA00023125"/>
    </source>
</evidence>
<comment type="subcellular location">
    <subcellularLocation>
        <location evidence="1 5 6">Nucleus</location>
    </subcellularLocation>
</comment>
<feature type="DNA-binding region" description="Homeobox" evidence="5">
    <location>
        <begin position="63"/>
        <end position="122"/>
    </location>
</feature>
<evidence type="ECO:0000259" key="8">
    <source>
        <dbReference type="PROSITE" id="PS50071"/>
    </source>
</evidence>
<evidence type="ECO:0000313" key="10">
    <source>
        <dbReference type="Proteomes" id="UP000249464"/>
    </source>
</evidence>
<feature type="compositionally biased region" description="Low complexity" evidence="7">
    <location>
        <begin position="296"/>
        <end position="309"/>
    </location>
</feature>
<keyword evidence="4 5" id="KW-0539">Nucleus</keyword>
<feature type="compositionally biased region" description="Polar residues" evidence="7">
    <location>
        <begin position="442"/>
        <end position="453"/>
    </location>
</feature>
<feature type="region of interest" description="Disordered" evidence="7">
    <location>
        <begin position="338"/>
        <end position="454"/>
    </location>
</feature>
<feature type="region of interest" description="Disordered" evidence="7">
    <location>
        <begin position="467"/>
        <end position="500"/>
    </location>
</feature>
<keyword evidence="10" id="KW-1185">Reference proteome</keyword>
<dbReference type="InterPro" id="IPR009057">
    <property type="entry name" value="Homeodomain-like_sf"/>
</dbReference>
<dbReference type="STRING" id="796604.A0A2X0MUC3"/>
<feature type="domain" description="Homeobox" evidence="8">
    <location>
        <begin position="61"/>
        <end position="121"/>
    </location>
</feature>
<dbReference type="Proteomes" id="UP000249464">
    <property type="component" value="Unassembled WGS sequence"/>
</dbReference>
<dbReference type="Gene3D" id="1.10.10.60">
    <property type="entry name" value="Homeodomain-like"/>
    <property type="match status" value="1"/>
</dbReference>
<accession>A0A2X0MUC3</accession>
<evidence type="ECO:0000313" key="9">
    <source>
        <dbReference type="EMBL" id="SGY35029.1"/>
    </source>
</evidence>
<evidence type="ECO:0000256" key="3">
    <source>
        <dbReference type="ARBA" id="ARBA00023155"/>
    </source>
</evidence>
<dbReference type="GO" id="GO:0000977">
    <property type="term" value="F:RNA polymerase II transcription regulatory region sequence-specific DNA binding"/>
    <property type="evidence" value="ECO:0007669"/>
    <property type="project" value="TreeGrafter"/>
</dbReference>
<sequence length="578" mass="61888">MQAYASFAGPSPRQSKMARPPPSAGTSSAFHPYQSPKPRSPAQITFINATTTAAEGFEGPGQVKQKRKRIMPEQLEHLCELFDRTDSPTYDIREQVGFKVGMSNREVQVWFQNRRAKVARQQAAEMPPPPPRMEPAKASSVVKPSPITSYTSRFAAASEGYSPSEGAQWKGRPYAADGHPGSPEEGLAHQTALLRASPGPAPVRPSGFVAAEPDGLGQAVPTKRRPDEEEGQPYPTHYQRPSPSLALPLMSPSANFRSPGSSGSLASPSLGSNYSPFAPLPSPSQASSYQGSQTFGTPSGYSTSGSSYISGSDVPFSPVSYCSSPGGGHFFRLSLDSPGVKGASPRASPRPGMFDISSLIPSGPPEGPIQLRPILSPDIWDERHRETMRERQRSSDRPQDEDDDAQTFGSRVDEINMEAMSKTEDSLVKASKSGLGQRRPHSSPTTLSPNSKYAQLAYSSRLAADQSLRAQNLGRRHTISQPSSLSTSTAHQTDEDGSDKLTDDQLAVLLGSIQSAQPAAEPLGLGMLAVAASAQSGGGDEEDEAELRARERYLATRRLSIAPTALVKDSMGRGQQER</sequence>
<dbReference type="GO" id="GO:0000981">
    <property type="term" value="F:DNA-binding transcription factor activity, RNA polymerase II-specific"/>
    <property type="evidence" value="ECO:0007669"/>
    <property type="project" value="TreeGrafter"/>
</dbReference>
<reference evidence="9 10" key="1">
    <citation type="submission" date="2016-11" db="EMBL/GenBank/DDBJ databases">
        <authorList>
            <person name="Jaros S."/>
            <person name="Januszkiewicz K."/>
            <person name="Wedrychowicz H."/>
        </authorList>
    </citation>
    <scope>NUCLEOTIDE SEQUENCE [LARGE SCALE GENOMIC DNA]</scope>
</reference>
<feature type="region of interest" description="Disordered" evidence="7">
    <location>
        <begin position="1"/>
        <end position="42"/>
    </location>
</feature>
<keyword evidence="2 5" id="KW-0238">DNA-binding</keyword>
<dbReference type="PANTHER" id="PTHR24208:SF166">
    <property type="entry name" value="LIM HOMEOBOX TRANSCRIPTION FACTOR 1 ALPHA, ISOFORM B"/>
    <property type="match status" value="1"/>
</dbReference>
<evidence type="ECO:0000256" key="4">
    <source>
        <dbReference type="ARBA" id="ARBA00023242"/>
    </source>
</evidence>
<dbReference type="SMART" id="SM00389">
    <property type="entry name" value="HOX"/>
    <property type="match status" value="1"/>
</dbReference>
<dbReference type="GO" id="GO:0005634">
    <property type="term" value="C:nucleus"/>
    <property type="evidence" value="ECO:0007669"/>
    <property type="project" value="UniProtKB-SubCell"/>
</dbReference>
<feature type="region of interest" description="Disordered" evidence="7">
    <location>
        <begin position="124"/>
        <end position="144"/>
    </location>
</feature>
<evidence type="ECO:0000256" key="1">
    <source>
        <dbReference type="ARBA" id="ARBA00004123"/>
    </source>
</evidence>
<feature type="region of interest" description="Disordered" evidence="7">
    <location>
        <begin position="156"/>
        <end position="309"/>
    </location>
</feature>
<proteinExistence type="predicted"/>
<organism evidence="9 10">
    <name type="scientific">Microbotryum silenes-dioicae</name>
    <dbReference type="NCBI Taxonomy" id="796604"/>
    <lineage>
        <taxon>Eukaryota</taxon>
        <taxon>Fungi</taxon>
        <taxon>Dikarya</taxon>
        <taxon>Basidiomycota</taxon>
        <taxon>Pucciniomycotina</taxon>
        <taxon>Microbotryomycetes</taxon>
        <taxon>Microbotryales</taxon>
        <taxon>Microbotryaceae</taxon>
        <taxon>Microbotryum</taxon>
    </lineage>
</organism>
<name>A0A2X0MUC3_9BASI</name>
<dbReference type="Pfam" id="PF00046">
    <property type="entry name" value="Homeodomain"/>
    <property type="match status" value="1"/>
</dbReference>
<feature type="compositionally biased region" description="Basic and acidic residues" evidence="7">
    <location>
        <begin position="380"/>
        <end position="398"/>
    </location>
</feature>
<dbReference type="PANTHER" id="PTHR24208">
    <property type="entry name" value="LIM/HOMEOBOX PROTEIN LHX"/>
    <property type="match status" value="1"/>
</dbReference>
<keyword evidence="3 5" id="KW-0371">Homeobox</keyword>
<evidence type="ECO:0000256" key="5">
    <source>
        <dbReference type="PROSITE-ProRule" id="PRU00108"/>
    </source>
</evidence>
<evidence type="ECO:0000256" key="6">
    <source>
        <dbReference type="RuleBase" id="RU000682"/>
    </source>
</evidence>